<dbReference type="PANTHER" id="PTHR23097">
    <property type="entry name" value="TUMOR NECROSIS FACTOR RECEPTOR SUPERFAMILY MEMBER"/>
    <property type="match status" value="1"/>
</dbReference>
<dbReference type="Proteomes" id="UP001519460">
    <property type="component" value="Unassembled WGS sequence"/>
</dbReference>
<feature type="domain" description="TNFR-Cys" evidence="10">
    <location>
        <begin position="125"/>
        <end position="166"/>
    </location>
</feature>
<keyword evidence="9" id="KW-0812">Transmembrane</keyword>
<evidence type="ECO:0000313" key="11">
    <source>
        <dbReference type="EMBL" id="KAK7501800.1"/>
    </source>
</evidence>
<feature type="disulfide bond" evidence="8">
    <location>
        <begin position="233"/>
        <end position="246"/>
    </location>
</feature>
<name>A0ABD0LQE8_9CAEN</name>
<comment type="caution">
    <text evidence="11">The sequence shown here is derived from an EMBL/GenBank/DDBJ whole genome shotgun (WGS) entry which is preliminary data.</text>
</comment>
<comment type="caution">
    <text evidence="8">Lacks conserved residue(s) required for the propagation of feature annotation.</text>
</comment>
<organism evidence="11 12">
    <name type="scientific">Batillaria attramentaria</name>
    <dbReference type="NCBI Taxonomy" id="370345"/>
    <lineage>
        <taxon>Eukaryota</taxon>
        <taxon>Metazoa</taxon>
        <taxon>Spiralia</taxon>
        <taxon>Lophotrochozoa</taxon>
        <taxon>Mollusca</taxon>
        <taxon>Gastropoda</taxon>
        <taxon>Caenogastropoda</taxon>
        <taxon>Sorbeoconcha</taxon>
        <taxon>Cerithioidea</taxon>
        <taxon>Batillariidae</taxon>
        <taxon>Batillaria</taxon>
    </lineage>
</organism>
<keyword evidence="4" id="KW-0732">Signal</keyword>
<evidence type="ECO:0000256" key="2">
    <source>
        <dbReference type="ARBA" id="ARBA00022525"/>
    </source>
</evidence>
<proteinExistence type="predicted"/>
<dbReference type="PROSITE" id="PS00652">
    <property type="entry name" value="TNFR_NGFR_1"/>
    <property type="match status" value="1"/>
</dbReference>
<dbReference type="Pfam" id="PF00020">
    <property type="entry name" value="TNFR_c6"/>
    <property type="match status" value="1"/>
</dbReference>
<feature type="disulfide bond" evidence="8">
    <location>
        <begin position="126"/>
        <end position="141"/>
    </location>
</feature>
<accession>A0ABD0LQE8</accession>
<dbReference type="PROSITE" id="PS50050">
    <property type="entry name" value="TNFR_NGFR_2"/>
    <property type="match status" value="2"/>
</dbReference>
<keyword evidence="7" id="KW-0325">Glycoprotein</keyword>
<gene>
    <name evidence="11" type="ORF">BaRGS_00006886</name>
</gene>
<dbReference type="GO" id="GO:0005576">
    <property type="term" value="C:extracellular region"/>
    <property type="evidence" value="ECO:0007669"/>
    <property type="project" value="UniProtKB-SubCell"/>
</dbReference>
<dbReference type="InterPro" id="IPR001368">
    <property type="entry name" value="TNFR/NGFR_Cys_rich_reg"/>
</dbReference>
<keyword evidence="3" id="KW-0053">Apoptosis</keyword>
<keyword evidence="5" id="KW-0677">Repeat</keyword>
<dbReference type="PANTHER" id="PTHR23097:SF181">
    <property type="entry name" value="CASPASE-8-LIKE"/>
    <property type="match status" value="1"/>
</dbReference>
<sequence>MYGPTALTKQLAPLTGALRVLGREHVISTGWAEQISDLVETLVNSRRRSTDDHLHHSLPAGDTIRGHSVTDQWQRHRRSTQTFIAGREHIGTYVSPERINCIPCPPGQKVLEHCTKNAADSTCVPCEKFHYSDTHNPHKYCKLCKSSCPKNGYENLTCSTSSNRVCWCHEGFHRHPLDPFDPFFECVKHSQCAEDEGVESQGNFWNDTICRKCIKGVEFIDRSDADNPMCKKCQRCPDDQEEVSPCTLSADRQCPSPGISAFNGTSTTELNQAEKTPEANSSSSGDDTGLILGLTFGILVMLVGIVLAVYCRRRSQNAAKEREKQQQQAAIYSSNQTSDTAITSTDQTAAVQPLLQNDDTWEENFIKRTVFLHLPKLMGTGWEIFIEFLPGEWTTTRVRAVIEQSKQDATTTEEQIRSCLSVWARECPTHLNKASIFSALEHSQLNHLQQELDGL</sequence>
<evidence type="ECO:0000256" key="5">
    <source>
        <dbReference type="ARBA" id="ARBA00022737"/>
    </source>
</evidence>
<evidence type="ECO:0000259" key="10">
    <source>
        <dbReference type="PROSITE" id="PS50050"/>
    </source>
</evidence>
<feature type="repeat" description="TNFR-Cys" evidence="8">
    <location>
        <begin position="212"/>
        <end position="254"/>
    </location>
</feature>
<evidence type="ECO:0000256" key="3">
    <source>
        <dbReference type="ARBA" id="ARBA00022703"/>
    </source>
</evidence>
<dbReference type="SMART" id="SM00208">
    <property type="entry name" value="TNFR"/>
    <property type="match status" value="4"/>
</dbReference>
<feature type="disulfide bond" evidence="8">
    <location>
        <begin position="236"/>
        <end position="254"/>
    </location>
</feature>
<dbReference type="AlphaFoldDB" id="A0ABD0LQE8"/>
<dbReference type="EMBL" id="JACVVK020000029">
    <property type="protein sequence ID" value="KAK7501800.1"/>
    <property type="molecule type" value="Genomic_DNA"/>
</dbReference>
<evidence type="ECO:0000256" key="1">
    <source>
        <dbReference type="ARBA" id="ARBA00004613"/>
    </source>
</evidence>
<keyword evidence="2" id="KW-0964">Secreted</keyword>
<dbReference type="Gene3D" id="2.10.50.10">
    <property type="entry name" value="Tumor Necrosis Factor Receptor, subunit A, domain 2"/>
    <property type="match status" value="2"/>
</dbReference>
<evidence type="ECO:0000256" key="6">
    <source>
        <dbReference type="ARBA" id="ARBA00023157"/>
    </source>
</evidence>
<evidence type="ECO:0000256" key="8">
    <source>
        <dbReference type="PROSITE-ProRule" id="PRU00206"/>
    </source>
</evidence>
<keyword evidence="6 8" id="KW-1015">Disulfide bond</keyword>
<evidence type="ECO:0000256" key="7">
    <source>
        <dbReference type="ARBA" id="ARBA00023180"/>
    </source>
</evidence>
<evidence type="ECO:0000256" key="9">
    <source>
        <dbReference type="SAM" id="Phobius"/>
    </source>
</evidence>
<dbReference type="InterPro" id="IPR052459">
    <property type="entry name" value="TNFRSF_decoy_receptor"/>
</dbReference>
<feature type="domain" description="TNFR-Cys" evidence="10">
    <location>
        <begin position="212"/>
        <end position="254"/>
    </location>
</feature>
<comment type="subcellular location">
    <subcellularLocation>
        <location evidence="1">Secreted</location>
    </subcellularLocation>
</comment>
<dbReference type="GO" id="GO:0006915">
    <property type="term" value="P:apoptotic process"/>
    <property type="evidence" value="ECO:0007669"/>
    <property type="project" value="UniProtKB-KW"/>
</dbReference>
<feature type="disulfide bond" evidence="8">
    <location>
        <begin position="148"/>
        <end position="166"/>
    </location>
</feature>
<protein>
    <recommendedName>
        <fullName evidence="10">TNFR-Cys domain-containing protein</fullName>
    </recommendedName>
</protein>
<dbReference type="SUPFAM" id="SSF57586">
    <property type="entry name" value="TNF receptor-like"/>
    <property type="match status" value="2"/>
</dbReference>
<keyword evidence="12" id="KW-1185">Reference proteome</keyword>
<evidence type="ECO:0000313" key="12">
    <source>
        <dbReference type="Proteomes" id="UP001519460"/>
    </source>
</evidence>
<reference evidence="11 12" key="1">
    <citation type="journal article" date="2023" name="Sci. Data">
        <title>Genome assembly of the Korean intertidal mud-creeper Batillaria attramentaria.</title>
        <authorList>
            <person name="Patra A.K."/>
            <person name="Ho P.T."/>
            <person name="Jun S."/>
            <person name="Lee S.J."/>
            <person name="Kim Y."/>
            <person name="Won Y.J."/>
        </authorList>
    </citation>
    <scope>NUCLEOTIDE SEQUENCE [LARGE SCALE GENOMIC DNA]</scope>
    <source>
        <strain evidence="11">Wonlab-2016</strain>
    </source>
</reference>
<feature type="transmembrane region" description="Helical" evidence="9">
    <location>
        <begin position="290"/>
        <end position="310"/>
    </location>
</feature>
<feature type="repeat" description="TNFR-Cys" evidence="8">
    <location>
        <begin position="125"/>
        <end position="166"/>
    </location>
</feature>
<keyword evidence="9" id="KW-0472">Membrane</keyword>
<keyword evidence="9" id="KW-1133">Transmembrane helix</keyword>
<evidence type="ECO:0000256" key="4">
    <source>
        <dbReference type="ARBA" id="ARBA00022729"/>
    </source>
</evidence>